<keyword evidence="2" id="KW-0472">Membrane</keyword>
<keyword evidence="3" id="KW-0261">Viral envelope protein</keyword>
<organism evidence="3 4">
    <name type="scientific">Herpesvirus ateles type 1 (strain Lennette)</name>
    <dbReference type="NCBI Taxonomy" id="35243"/>
    <lineage>
        <taxon>Viruses</taxon>
        <taxon>Duplodnaviria</taxon>
        <taxon>Heunggongvirae</taxon>
        <taxon>Peploviricota</taxon>
        <taxon>Herviviricetes</taxon>
        <taxon>Herpesvirales</taxon>
        <taxon>Orthoherpesviridae</taxon>
        <taxon>Alphaherpesvirinae</taxon>
        <taxon>Simplexvirus</taxon>
        <taxon>Simplexvirus atelinealpha1</taxon>
    </lineage>
</organism>
<accession>A0A1S6JLS1</accession>
<protein>
    <submittedName>
        <fullName evidence="3">Envelope glycoprotein G</fullName>
    </submittedName>
</protein>
<keyword evidence="3" id="KW-0946">Virion</keyword>
<keyword evidence="2" id="KW-1133">Transmembrane helix</keyword>
<name>A0A1S6JLS1_HSVA1</name>
<dbReference type="GO" id="GO:0019031">
    <property type="term" value="C:viral envelope"/>
    <property type="evidence" value="ECO:0007669"/>
    <property type="project" value="UniProtKB-KW"/>
</dbReference>
<feature type="region of interest" description="Disordered" evidence="1">
    <location>
        <begin position="21"/>
        <end position="191"/>
    </location>
</feature>
<dbReference type="Proteomes" id="UP000243553">
    <property type="component" value="Segment"/>
</dbReference>
<dbReference type="GeneID" id="32707838"/>
<proteinExistence type="predicted"/>
<evidence type="ECO:0000256" key="1">
    <source>
        <dbReference type="SAM" id="MobiDB-lite"/>
    </source>
</evidence>
<organismHost>
    <name type="scientific">Ateles</name>
    <dbReference type="NCBI Taxonomy" id="9506"/>
</organismHost>
<keyword evidence="4" id="KW-1185">Reference proteome</keyword>
<feature type="compositionally biased region" description="Low complexity" evidence="1">
    <location>
        <begin position="21"/>
        <end position="38"/>
    </location>
</feature>
<sequence>MRAARWCLGALLALLVAARASRAGPGRARAGPRAQTAPENHPRPRDPAGTAPPRPRRRGDLAAPPVEEPGAGIGYLSSGDYPVDAPDDQPPGAPSSDYYPELFGDPDDAGAGGRGPGTPPVPADAASSDNAPPPGHVGAGASAPRAPGAEPGDPTRVRGPPEAHHRRPTHCGNGTSSRRRDDPSHPVISPLPFMTANPRALDTIFGVSMCLQGAFGLVLAVLGARVFLVLTRASEEDPSDRYA</sequence>
<dbReference type="RefSeq" id="YP_009361943.1">
    <property type="nucleotide sequence ID" value="NC_034446.1"/>
</dbReference>
<gene>
    <name evidence="3" type="primary">US4</name>
</gene>
<evidence type="ECO:0000256" key="2">
    <source>
        <dbReference type="SAM" id="Phobius"/>
    </source>
</evidence>
<dbReference type="OrthoDB" id="40185at10239"/>
<evidence type="ECO:0000313" key="4">
    <source>
        <dbReference type="Proteomes" id="UP000243553"/>
    </source>
</evidence>
<evidence type="ECO:0000313" key="3">
    <source>
        <dbReference type="EMBL" id="AQS79221.1"/>
    </source>
</evidence>
<dbReference type="EMBL" id="KY385637">
    <property type="protein sequence ID" value="AQS79221.1"/>
    <property type="molecule type" value="Genomic_DNA"/>
</dbReference>
<feature type="compositionally biased region" description="Low complexity" evidence="1">
    <location>
        <begin position="139"/>
        <end position="152"/>
    </location>
</feature>
<feature type="compositionally biased region" description="Basic and acidic residues" evidence="1">
    <location>
        <begin position="153"/>
        <end position="163"/>
    </location>
</feature>
<keyword evidence="2" id="KW-0812">Transmembrane</keyword>
<feature type="transmembrane region" description="Helical" evidence="2">
    <location>
        <begin position="204"/>
        <end position="228"/>
    </location>
</feature>
<reference evidence="3 4" key="1">
    <citation type="journal article" date="2017" name="Arch. Virol.">
        <title>Sequence of the ateline alphaherpesvirus 1 (HVA1) genome.</title>
        <authorList>
            <person name="Eberle R."/>
            <person name="Black D.H."/>
        </authorList>
    </citation>
    <scope>NUCLEOTIDE SEQUENCE [LARGE SCALE GENOMIC DNA]</scope>
    <source>
        <strain evidence="3">Lennette</strain>
    </source>
</reference>
<dbReference type="KEGG" id="vg:32707838"/>